<comment type="caution">
    <text evidence="2">The sequence shown here is derived from an EMBL/GenBank/DDBJ whole genome shotgun (WGS) entry which is preliminary data.</text>
</comment>
<dbReference type="GO" id="GO:0003676">
    <property type="term" value="F:nucleic acid binding"/>
    <property type="evidence" value="ECO:0007669"/>
    <property type="project" value="InterPro"/>
</dbReference>
<dbReference type="AlphaFoldDB" id="A0A9W6WZI6"/>
<dbReference type="Proteomes" id="UP001165121">
    <property type="component" value="Unassembled WGS sequence"/>
</dbReference>
<evidence type="ECO:0000313" key="3">
    <source>
        <dbReference type="Proteomes" id="UP001165121"/>
    </source>
</evidence>
<dbReference type="OrthoDB" id="93077at2759"/>
<dbReference type="Pfam" id="PF03184">
    <property type="entry name" value="DDE_1"/>
    <property type="match status" value="1"/>
</dbReference>
<evidence type="ECO:0000313" key="2">
    <source>
        <dbReference type="EMBL" id="GMF24091.1"/>
    </source>
</evidence>
<proteinExistence type="predicted"/>
<dbReference type="InterPro" id="IPR004875">
    <property type="entry name" value="DDE_SF_endonuclease_dom"/>
</dbReference>
<evidence type="ECO:0000259" key="1">
    <source>
        <dbReference type="Pfam" id="PF03184"/>
    </source>
</evidence>
<name>A0A9W6WZI6_9STRA</name>
<dbReference type="EMBL" id="BSXT01000312">
    <property type="protein sequence ID" value="GMF24091.1"/>
    <property type="molecule type" value="Genomic_DNA"/>
</dbReference>
<protein>
    <submittedName>
        <fullName evidence="2">Unnamed protein product</fullName>
    </submittedName>
</protein>
<organism evidence="2 3">
    <name type="scientific">Phytophthora fragariaefolia</name>
    <dbReference type="NCBI Taxonomy" id="1490495"/>
    <lineage>
        <taxon>Eukaryota</taxon>
        <taxon>Sar</taxon>
        <taxon>Stramenopiles</taxon>
        <taxon>Oomycota</taxon>
        <taxon>Peronosporomycetes</taxon>
        <taxon>Peronosporales</taxon>
        <taxon>Peronosporaceae</taxon>
        <taxon>Phytophthora</taxon>
    </lineage>
</organism>
<accession>A0A9W6WZI6</accession>
<sequence length="142" mass="15235">MDGCTSHISLPVVDAAESLGIILVCLPANGTDLLQPQDVAVFSPFKTSVKLLLDKLLPTFGDVNVDKQTALGVAALAWNHACLSSNLVAGISSCGIFPLSRVNMHAKLANFGRNGLPNSHRDAAWLQVCHIVRREMLPEKSY</sequence>
<keyword evidence="3" id="KW-1185">Reference proteome</keyword>
<gene>
    <name evidence="2" type="ORF">Pfra01_000396200</name>
</gene>
<feature type="domain" description="DDE-1" evidence="1">
    <location>
        <begin position="2"/>
        <end position="82"/>
    </location>
</feature>
<reference evidence="2" key="1">
    <citation type="submission" date="2023-04" db="EMBL/GenBank/DDBJ databases">
        <title>Phytophthora fragariaefolia NBRC 109709.</title>
        <authorList>
            <person name="Ichikawa N."/>
            <person name="Sato H."/>
            <person name="Tonouchi N."/>
        </authorList>
    </citation>
    <scope>NUCLEOTIDE SEQUENCE</scope>
    <source>
        <strain evidence="2">NBRC 109709</strain>
    </source>
</reference>